<dbReference type="Pfam" id="PF00083">
    <property type="entry name" value="Sugar_tr"/>
    <property type="match status" value="1"/>
</dbReference>
<dbReference type="Gene3D" id="1.20.1250.20">
    <property type="entry name" value="MFS general substrate transporter like domains"/>
    <property type="match status" value="1"/>
</dbReference>
<dbReference type="GO" id="GO:0022857">
    <property type="term" value="F:transmembrane transporter activity"/>
    <property type="evidence" value="ECO:0007669"/>
    <property type="project" value="InterPro"/>
</dbReference>
<dbReference type="PANTHER" id="PTHR48022">
    <property type="entry name" value="PLASTIDIC GLUCOSE TRANSPORTER 4"/>
    <property type="match status" value="1"/>
</dbReference>
<keyword evidence="7" id="KW-1185">Reference proteome</keyword>
<dbReference type="InterPro" id="IPR005828">
    <property type="entry name" value="MFS_sugar_transport-like"/>
</dbReference>
<organism evidence="6 7">
    <name type="scientific">Emericella nidulans (strain FGSC A4 / ATCC 38163 / CBS 112.46 / NRRL 194 / M139)</name>
    <name type="common">Aspergillus nidulans</name>
    <dbReference type="NCBI Taxonomy" id="227321"/>
    <lineage>
        <taxon>Eukaryota</taxon>
        <taxon>Fungi</taxon>
        <taxon>Dikarya</taxon>
        <taxon>Ascomycota</taxon>
        <taxon>Pezizomycotina</taxon>
        <taxon>Eurotiomycetes</taxon>
        <taxon>Eurotiomycetidae</taxon>
        <taxon>Eurotiales</taxon>
        <taxon>Aspergillaceae</taxon>
        <taxon>Aspergillus</taxon>
        <taxon>Aspergillus subgen. Nidulantes</taxon>
    </lineage>
</organism>
<keyword evidence="2" id="KW-0812">Transmembrane</keyword>
<dbReference type="InterPro" id="IPR036259">
    <property type="entry name" value="MFS_trans_sf"/>
</dbReference>
<dbReference type="GeneID" id="2872126"/>
<reference evidence="7" key="2">
    <citation type="journal article" date="2009" name="Fungal Genet. Biol.">
        <title>The 2008 update of the Aspergillus nidulans genome annotation: a community effort.</title>
        <authorList>
            <person name="Wortman J.R."/>
            <person name="Gilsenan J.M."/>
            <person name="Joardar V."/>
            <person name="Deegan J."/>
            <person name="Clutterbuck J."/>
            <person name="Andersen M.R."/>
            <person name="Archer D."/>
            <person name="Bencina M."/>
            <person name="Braus G."/>
            <person name="Coutinho P."/>
            <person name="von Dohren H."/>
            <person name="Doonan J."/>
            <person name="Driessen A.J."/>
            <person name="Durek P."/>
            <person name="Espeso E."/>
            <person name="Fekete E."/>
            <person name="Flipphi M."/>
            <person name="Estrada C.G."/>
            <person name="Geysens S."/>
            <person name="Goldman G."/>
            <person name="de Groot P.W."/>
            <person name="Hansen K."/>
            <person name="Harris S.D."/>
            <person name="Heinekamp T."/>
            <person name="Helmstaedt K."/>
            <person name="Henrissat B."/>
            <person name="Hofmann G."/>
            <person name="Homan T."/>
            <person name="Horio T."/>
            <person name="Horiuchi H."/>
            <person name="James S."/>
            <person name="Jones M."/>
            <person name="Karaffa L."/>
            <person name="Karanyi Z."/>
            <person name="Kato M."/>
            <person name="Keller N."/>
            <person name="Kelly D.E."/>
            <person name="Kiel J.A."/>
            <person name="Kim J.M."/>
            <person name="van der Klei I.J."/>
            <person name="Klis F.M."/>
            <person name="Kovalchuk A."/>
            <person name="Krasevec N."/>
            <person name="Kubicek C.P."/>
            <person name="Liu B."/>
            <person name="Maccabe A."/>
            <person name="Meyer V."/>
            <person name="Mirabito P."/>
            <person name="Miskei M."/>
            <person name="Mos M."/>
            <person name="Mullins J."/>
            <person name="Nelson D.R."/>
            <person name="Nielsen J."/>
            <person name="Oakley B.R."/>
            <person name="Osmani S.A."/>
            <person name="Pakula T."/>
            <person name="Paszewski A."/>
            <person name="Paulsen I."/>
            <person name="Pilsyk S."/>
            <person name="Pocsi I."/>
            <person name="Punt P.J."/>
            <person name="Ram A.F."/>
            <person name="Ren Q."/>
            <person name="Robellet X."/>
            <person name="Robson G."/>
            <person name="Seiboth B."/>
            <person name="van Solingen P."/>
            <person name="Specht T."/>
            <person name="Sun J."/>
            <person name="Taheri-Talesh N."/>
            <person name="Takeshita N."/>
            <person name="Ussery D."/>
            <person name="vanKuyk P.A."/>
            <person name="Visser H."/>
            <person name="van de Vondervoort P.J."/>
            <person name="de Vries R.P."/>
            <person name="Walton J."/>
            <person name="Xiang X."/>
            <person name="Xiong Y."/>
            <person name="Zeng A.P."/>
            <person name="Brandt B.W."/>
            <person name="Cornell M.J."/>
            <person name="van den Hondel C.A."/>
            <person name="Visser J."/>
            <person name="Oliver S.G."/>
            <person name="Turner G."/>
        </authorList>
    </citation>
    <scope>GENOME REANNOTATION</scope>
    <source>
        <strain evidence="7">FGSC A4 / ATCC 38163 / CBS 112.46 / NRRL 194 / M139</strain>
    </source>
</reference>
<protein>
    <recommendedName>
        <fullName evidence="8">Major facilitator superfamily (MFS) profile domain-containing protein</fullName>
    </recommendedName>
</protein>
<dbReference type="Proteomes" id="UP000000560">
    <property type="component" value="Chromosome III"/>
</dbReference>
<accession>C8V952</accession>
<dbReference type="HOGENOM" id="CLU_1454389_0_0_1"/>
<evidence type="ECO:0008006" key="8">
    <source>
        <dbReference type="Google" id="ProtNLM"/>
    </source>
</evidence>
<keyword evidence="5" id="KW-0732">Signal</keyword>
<reference evidence="7" key="1">
    <citation type="journal article" date="2005" name="Nature">
        <title>Sequencing of Aspergillus nidulans and comparative analysis with A. fumigatus and A. oryzae.</title>
        <authorList>
            <person name="Galagan J.E."/>
            <person name="Calvo S.E."/>
            <person name="Cuomo C."/>
            <person name="Ma L.J."/>
            <person name="Wortman J.R."/>
            <person name="Batzoglou S."/>
            <person name="Lee S.I."/>
            <person name="Basturkmen M."/>
            <person name="Spevak C.C."/>
            <person name="Clutterbuck J."/>
            <person name="Kapitonov V."/>
            <person name="Jurka J."/>
            <person name="Scazzocchio C."/>
            <person name="Farman M."/>
            <person name="Butler J."/>
            <person name="Purcell S."/>
            <person name="Harris S."/>
            <person name="Braus G.H."/>
            <person name="Draht O."/>
            <person name="Busch S."/>
            <person name="D'Enfert C."/>
            <person name="Bouchier C."/>
            <person name="Goldman G.H."/>
            <person name="Bell-Pedersen D."/>
            <person name="Griffiths-Jones S."/>
            <person name="Doonan J.H."/>
            <person name="Yu J."/>
            <person name="Vienken K."/>
            <person name="Pain A."/>
            <person name="Freitag M."/>
            <person name="Selker E.U."/>
            <person name="Archer D.B."/>
            <person name="Penalva M.A."/>
            <person name="Oakley B.R."/>
            <person name="Momany M."/>
            <person name="Tanaka T."/>
            <person name="Kumagai T."/>
            <person name="Asai K."/>
            <person name="Machida M."/>
            <person name="Nierman W.C."/>
            <person name="Denning D.W."/>
            <person name="Caddick M."/>
            <person name="Hynes M."/>
            <person name="Paoletti M."/>
            <person name="Fischer R."/>
            <person name="Miller B."/>
            <person name="Dyer P."/>
            <person name="Sachs M.S."/>
            <person name="Osmani S.A."/>
            <person name="Birren B.W."/>
        </authorList>
    </citation>
    <scope>NUCLEOTIDE SEQUENCE [LARGE SCALE GENOMIC DNA]</scope>
    <source>
        <strain evidence="7">FGSC A4 / ATCC 38163 / CBS 112.46 / NRRL 194 / M139</strain>
    </source>
</reference>
<dbReference type="eggNOG" id="KOG0254">
    <property type="taxonomic scope" value="Eukaryota"/>
</dbReference>
<dbReference type="SUPFAM" id="SSF103473">
    <property type="entry name" value="MFS general substrate transporter"/>
    <property type="match status" value="1"/>
</dbReference>
<dbReference type="EMBL" id="BN001303">
    <property type="protein sequence ID" value="CBF77732.1"/>
    <property type="molecule type" value="Genomic_DNA"/>
</dbReference>
<evidence type="ECO:0000256" key="5">
    <source>
        <dbReference type="SAM" id="SignalP"/>
    </source>
</evidence>
<evidence type="ECO:0000313" key="7">
    <source>
        <dbReference type="Proteomes" id="UP000000560"/>
    </source>
</evidence>
<evidence type="ECO:0000256" key="1">
    <source>
        <dbReference type="ARBA" id="ARBA00004141"/>
    </source>
</evidence>
<dbReference type="KEGG" id="ani:ANIA_04337"/>
<evidence type="ECO:0000256" key="4">
    <source>
        <dbReference type="ARBA" id="ARBA00023136"/>
    </source>
</evidence>
<dbReference type="PANTHER" id="PTHR48022:SF26">
    <property type="entry name" value="MAJOR FACILITATOR SUPERFAMILY (MFS) PROFILE DOMAIN-CONTAINING PROTEIN-RELATED"/>
    <property type="match status" value="1"/>
</dbReference>
<keyword evidence="3" id="KW-1133">Transmembrane helix</keyword>
<name>Q5B543_EMENI</name>
<accession>Q5B543</accession>
<evidence type="ECO:0000313" key="6">
    <source>
        <dbReference type="EMBL" id="CBF77732.1"/>
    </source>
</evidence>
<sequence length="186" mass="20893">MAPTKPYFGFTGGWLTFWVSLACATDMTLFGYDQGVFSERLGRKNAILLGCTIMAIGTVLKASSYNLAQMFVGRSVLERFVPDICIGNGISAATAPVWQTETAQAKWRGKLVILYYQSPKWLLFHGRDDEALEALSCIEAVPPDDPYIKIQYDEFKYSIAYERRTRCHGETSYATKQTTQRLSVDS</sequence>
<evidence type="ECO:0000256" key="2">
    <source>
        <dbReference type="ARBA" id="ARBA00022692"/>
    </source>
</evidence>
<dbReference type="InParanoid" id="Q5B543"/>
<keyword evidence="4" id="KW-0472">Membrane</keyword>
<feature type="chain" id="PRO_5010172055" description="Major facilitator superfamily (MFS) profile domain-containing protein" evidence="5">
    <location>
        <begin position="25"/>
        <end position="186"/>
    </location>
</feature>
<comment type="subcellular location">
    <subcellularLocation>
        <location evidence="1">Membrane</location>
        <topology evidence="1">Multi-pass membrane protein</topology>
    </subcellularLocation>
</comment>
<dbReference type="GO" id="GO:0016020">
    <property type="term" value="C:membrane"/>
    <property type="evidence" value="ECO:0007669"/>
    <property type="project" value="UniProtKB-SubCell"/>
</dbReference>
<feature type="signal peptide" evidence="5">
    <location>
        <begin position="1"/>
        <end position="24"/>
    </location>
</feature>
<dbReference type="PROSITE" id="PS51257">
    <property type="entry name" value="PROKAR_LIPOPROTEIN"/>
    <property type="match status" value="1"/>
</dbReference>
<dbReference type="RefSeq" id="XP_661941.1">
    <property type="nucleotide sequence ID" value="XM_656849.1"/>
</dbReference>
<evidence type="ECO:0000256" key="3">
    <source>
        <dbReference type="ARBA" id="ARBA00022989"/>
    </source>
</evidence>
<dbReference type="AlphaFoldDB" id="Q5B543"/>
<gene>
    <name evidence="6" type="ORF">ANIA_04337</name>
</gene>
<dbReference type="VEuPathDB" id="FungiDB:AN4337"/>
<proteinExistence type="predicted"/>
<dbReference type="OrthoDB" id="4505272at2759"/>
<dbReference type="InterPro" id="IPR050360">
    <property type="entry name" value="MFS_Sugar_Transporters"/>
</dbReference>